<organism evidence="1 2">
    <name type="scientific">Phytophthora megakarya</name>
    <dbReference type="NCBI Taxonomy" id="4795"/>
    <lineage>
        <taxon>Eukaryota</taxon>
        <taxon>Sar</taxon>
        <taxon>Stramenopiles</taxon>
        <taxon>Oomycota</taxon>
        <taxon>Peronosporomycetes</taxon>
        <taxon>Peronosporales</taxon>
        <taxon>Peronosporaceae</taxon>
        <taxon>Phytophthora</taxon>
    </lineage>
</organism>
<reference evidence="2" key="1">
    <citation type="submission" date="2017-03" db="EMBL/GenBank/DDBJ databases">
        <title>Phytopthora megakarya and P. palmivora, two closely related causual agents of cacao black pod achieved similar genome size and gene model numbers by different mechanisms.</title>
        <authorList>
            <person name="Ali S."/>
            <person name="Shao J."/>
            <person name="Larry D.J."/>
            <person name="Kronmiller B."/>
            <person name="Shen D."/>
            <person name="Strem M.D."/>
            <person name="Melnick R.L."/>
            <person name="Guiltinan M.J."/>
            <person name="Tyler B.M."/>
            <person name="Meinhardt L.W."/>
            <person name="Bailey B.A."/>
        </authorList>
    </citation>
    <scope>NUCLEOTIDE SEQUENCE [LARGE SCALE GENOMIC DNA]</scope>
    <source>
        <strain evidence="2">zdho120</strain>
    </source>
</reference>
<proteinExistence type="predicted"/>
<gene>
    <name evidence="1" type="ORF">PHMEG_00011427</name>
</gene>
<evidence type="ECO:0000313" key="1">
    <source>
        <dbReference type="EMBL" id="OWZ15009.1"/>
    </source>
</evidence>
<dbReference type="Proteomes" id="UP000198211">
    <property type="component" value="Unassembled WGS sequence"/>
</dbReference>
<dbReference type="OrthoDB" id="92272at2759"/>
<sequence length="80" mass="8737">MNCSFCGEVSRMLLLGAVLPGSVLTLILSQRQQLKAVQRFMDSLLQLGASCPVVDVDACPCQKQLPVLLVKFLFESDPLI</sequence>
<protein>
    <submittedName>
        <fullName evidence="1">Uncharacterized protein</fullName>
    </submittedName>
</protein>
<accession>A0A225WCZ1</accession>
<keyword evidence="2" id="KW-1185">Reference proteome</keyword>
<dbReference type="EMBL" id="NBNE01001213">
    <property type="protein sequence ID" value="OWZ15009.1"/>
    <property type="molecule type" value="Genomic_DNA"/>
</dbReference>
<dbReference type="AlphaFoldDB" id="A0A225WCZ1"/>
<comment type="caution">
    <text evidence="1">The sequence shown here is derived from an EMBL/GenBank/DDBJ whole genome shotgun (WGS) entry which is preliminary data.</text>
</comment>
<name>A0A225WCZ1_9STRA</name>
<evidence type="ECO:0000313" key="2">
    <source>
        <dbReference type="Proteomes" id="UP000198211"/>
    </source>
</evidence>